<evidence type="ECO:0000313" key="2">
    <source>
        <dbReference type="Proteomes" id="UP000000226"/>
    </source>
</evidence>
<dbReference type="Proteomes" id="UP000000226">
    <property type="component" value="Chromosome 5"/>
</dbReference>
<dbReference type="Gramene" id="ESW21830">
    <property type="protein sequence ID" value="ESW21830"/>
    <property type="gene ID" value="PHAVU_005G102400g"/>
</dbReference>
<accession>V7BXQ6</accession>
<name>V7BXQ6_PHAVU</name>
<dbReference type="EMBL" id="CM002292">
    <property type="protein sequence ID" value="ESW21830.1"/>
    <property type="molecule type" value="Genomic_DNA"/>
</dbReference>
<protein>
    <submittedName>
        <fullName evidence="1">Uncharacterized protein</fullName>
    </submittedName>
</protein>
<evidence type="ECO:0000313" key="1">
    <source>
        <dbReference type="EMBL" id="ESW21830.1"/>
    </source>
</evidence>
<sequence length="106" mass="12077">MSISGCSNEEVLTIDRHPEGEAKVFRHNCRSKRLAIVNMVISLQQKSIIESTSFGWLLFVREDIKLSRGLLSLSEFILPTRLGLVHDGLFNLVDDLDKLDMYNWGV</sequence>
<gene>
    <name evidence="1" type="ORF">PHAVU_005G102400g</name>
</gene>
<reference evidence="2" key="1">
    <citation type="journal article" date="2014" name="Nat. Genet.">
        <title>A reference genome for common bean and genome-wide analysis of dual domestications.</title>
        <authorList>
            <person name="Schmutz J."/>
            <person name="McClean P.E."/>
            <person name="Mamidi S."/>
            <person name="Wu G.A."/>
            <person name="Cannon S.B."/>
            <person name="Grimwood J."/>
            <person name="Jenkins J."/>
            <person name="Shu S."/>
            <person name="Song Q."/>
            <person name="Chavarro C."/>
            <person name="Torres-Torres M."/>
            <person name="Geffroy V."/>
            <person name="Moghaddam S.M."/>
            <person name="Gao D."/>
            <person name="Abernathy B."/>
            <person name="Barry K."/>
            <person name="Blair M."/>
            <person name="Brick M.A."/>
            <person name="Chovatia M."/>
            <person name="Gepts P."/>
            <person name="Goodstein D.M."/>
            <person name="Gonzales M."/>
            <person name="Hellsten U."/>
            <person name="Hyten D.L."/>
            <person name="Jia G."/>
            <person name="Kelly J.D."/>
            <person name="Kudrna D."/>
            <person name="Lee R."/>
            <person name="Richard M.M."/>
            <person name="Miklas P.N."/>
            <person name="Osorno J.M."/>
            <person name="Rodrigues J."/>
            <person name="Thareau V."/>
            <person name="Urrea C.A."/>
            <person name="Wang M."/>
            <person name="Yu Y."/>
            <person name="Zhang M."/>
            <person name="Wing R.A."/>
            <person name="Cregan P.B."/>
            <person name="Rokhsar D.S."/>
            <person name="Jackson S.A."/>
        </authorList>
    </citation>
    <scope>NUCLEOTIDE SEQUENCE [LARGE SCALE GENOMIC DNA]</scope>
    <source>
        <strain evidence="2">cv. G19833</strain>
    </source>
</reference>
<keyword evidence="2" id="KW-1185">Reference proteome</keyword>
<organism evidence="1 2">
    <name type="scientific">Phaseolus vulgaris</name>
    <name type="common">Kidney bean</name>
    <name type="synonym">French bean</name>
    <dbReference type="NCBI Taxonomy" id="3885"/>
    <lineage>
        <taxon>Eukaryota</taxon>
        <taxon>Viridiplantae</taxon>
        <taxon>Streptophyta</taxon>
        <taxon>Embryophyta</taxon>
        <taxon>Tracheophyta</taxon>
        <taxon>Spermatophyta</taxon>
        <taxon>Magnoliopsida</taxon>
        <taxon>eudicotyledons</taxon>
        <taxon>Gunneridae</taxon>
        <taxon>Pentapetalae</taxon>
        <taxon>rosids</taxon>
        <taxon>fabids</taxon>
        <taxon>Fabales</taxon>
        <taxon>Fabaceae</taxon>
        <taxon>Papilionoideae</taxon>
        <taxon>50 kb inversion clade</taxon>
        <taxon>NPAAA clade</taxon>
        <taxon>indigoferoid/millettioid clade</taxon>
        <taxon>Phaseoleae</taxon>
        <taxon>Phaseolus</taxon>
    </lineage>
</organism>
<dbReference type="AlphaFoldDB" id="V7BXQ6"/>
<proteinExistence type="predicted"/>